<evidence type="ECO:0000256" key="7">
    <source>
        <dbReference type="ARBA" id="ARBA00023136"/>
    </source>
</evidence>
<dbReference type="EMBL" id="CAKKLH010000303">
    <property type="protein sequence ID" value="CAH0110590.1"/>
    <property type="molecule type" value="Genomic_DNA"/>
</dbReference>
<dbReference type="InterPro" id="IPR033370">
    <property type="entry name" value="COG1"/>
</dbReference>
<feature type="compositionally biased region" description="Polar residues" evidence="8">
    <location>
        <begin position="824"/>
        <end position="853"/>
    </location>
</feature>
<evidence type="ECO:0000256" key="3">
    <source>
        <dbReference type="ARBA" id="ARBA00020978"/>
    </source>
</evidence>
<keyword evidence="5" id="KW-0653">Protein transport</keyword>
<keyword evidence="10" id="KW-1185">Reference proteome</keyword>
<evidence type="ECO:0000256" key="4">
    <source>
        <dbReference type="ARBA" id="ARBA00022448"/>
    </source>
</evidence>
<organism evidence="9 10">
    <name type="scientific">Daphnia galeata</name>
    <dbReference type="NCBI Taxonomy" id="27404"/>
    <lineage>
        <taxon>Eukaryota</taxon>
        <taxon>Metazoa</taxon>
        <taxon>Ecdysozoa</taxon>
        <taxon>Arthropoda</taxon>
        <taxon>Crustacea</taxon>
        <taxon>Branchiopoda</taxon>
        <taxon>Diplostraca</taxon>
        <taxon>Cladocera</taxon>
        <taxon>Anomopoda</taxon>
        <taxon>Daphniidae</taxon>
        <taxon>Daphnia</taxon>
    </lineage>
</organism>
<sequence length="895" mass="100728">MAQDLLSSNIDGFFEKMNLDEIQQVLRKMKLEVEKKREDLRVTVGNRYRDLIEAADTITEMKKTSEEVFEHLHTMEDKLGSLKHRQLLGFQTDVYSTEKQKEILEAKKECRILAAQIRLLMELPEIIWKQIEAGNICLSAQIQQLGYHLHTGLSVESGVCGSAANVQKWFPVINQQKVSLASFNEIIIKESTNHLTEIQLTLEMAVDGCCALILFRGSNSTQMLSDFLKFRSEAVNLIISQSGIKQQLQSFLQFIISSFATLHALFVEGFPESNLPQGLLSEKLRAICQSPAPPTVQLLSLTPGFLRQLPPIVTEFRPSTKEVWTPLSISQIRNEFQNWFQTIRELVPKELNQMLSCVSNIKTLASLRDLAFTSLQAEPFANKWSELSQRLLGSDVKLWEELFEPAFVEKVGSIIQGKLDHALDTVKQSIEQNYVKFDLKTWLWTESPNDLPQSTMAPHHSSGVYMKTRCYMPTVQQLCCLWDQKLALLREDLAFYQEGKTGEGELFSPFDKFDKRAQINESLEKRVVQSVHKFISFFNVKEDNRIIFAMKVVVGLSDLCPQLKLCVDTQQGGEGKSWNSLVNFLRCSSLDLFHLWNADLLATMEKNLEAQLRMNTVVDTLKSTPLWDEITIQEEAESGSAVQSQIRVPMNPSFPLQQSLFKVCQEINHIGPHAIPKKAQLFLMEDTASSVLRCYENYISGHSTALSQAVALQLLFDVRFVGALLLARDNRPMQEKARSLCESLEGRVDPFDLDVFNPHIQNHVKRAVQRLQFVYGPLLTSDRHAILWAARLANPVGSKKPETPSVVGLVSSTPRFLPLPLVNQRPSSIDTNSSTNKLAESSTKVDTASVNQKKSNRNKSDTTAANAASTARSSAAAFFGAMSSTWGSSIFGGEK</sequence>
<keyword evidence="7" id="KW-0472">Membrane</keyword>
<dbReference type="GO" id="GO:0006891">
    <property type="term" value="P:intra-Golgi vesicle-mediated transport"/>
    <property type="evidence" value="ECO:0007669"/>
    <property type="project" value="InterPro"/>
</dbReference>
<feature type="region of interest" description="Disordered" evidence="8">
    <location>
        <begin position="821"/>
        <end position="867"/>
    </location>
</feature>
<evidence type="ECO:0000313" key="9">
    <source>
        <dbReference type="EMBL" id="CAH0110590.1"/>
    </source>
</evidence>
<keyword evidence="6" id="KW-0333">Golgi apparatus</keyword>
<dbReference type="GO" id="GO:0017119">
    <property type="term" value="C:Golgi transport complex"/>
    <property type="evidence" value="ECO:0007669"/>
    <property type="project" value="InterPro"/>
</dbReference>
<dbReference type="GO" id="GO:0000139">
    <property type="term" value="C:Golgi membrane"/>
    <property type="evidence" value="ECO:0007669"/>
    <property type="project" value="UniProtKB-SubCell"/>
</dbReference>
<evidence type="ECO:0000256" key="2">
    <source>
        <dbReference type="ARBA" id="ARBA00006653"/>
    </source>
</evidence>
<dbReference type="Pfam" id="PF08700">
    <property type="entry name" value="VPS51_Exo84_N"/>
    <property type="match status" value="1"/>
</dbReference>
<comment type="subcellular location">
    <subcellularLocation>
        <location evidence="1">Golgi apparatus membrane</location>
        <topology evidence="1">Peripheral membrane protein</topology>
    </subcellularLocation>
</comment>
<proteinExistence type="inferred from homology"/>
<evidence type="ECO:0000256" key="5">
    <source>
        <dbReference type="ARBA" id="ARBA00022927"/>
    </source>
</evidence>
<evidence type="ECO:0000256" key="1">
    <source>
        <dbReference type="ARBA" id="ARBA00004395"/>
    </source>
</evidence>
<dbReference type="PANTHER" id="PTHR31658">
    <property type="entry name" value="CONSERVED OLIGOMERIC GOLGI COMPLEX SUBUNIT 1"/>
    <property type="match status" value="1"/>
</dbReference>
<dbReference type="OrthoDB" id="46189at2759"/>
<evidence type="ECO:0000256" key="8">
    <source>
        <dbReference type="SAM" id="MobiDB-lite"/>
    </source>
</evidence>
<dbReference type="Proteomes" id="UP000789390">
    <property type="component" value="Unassembled WGS sequence"/>
</dbReference>
<protein>
    <recommendedName>
        <fullName evidence="3">Conserved oligomeric Golgi complex subunit 1</fullName>
    </recommendedName>
</protein>
<evidence type="ECO:0000256" key="6">
    <source>
        <dbReference type="ARBA" id="ARBA00023034"/>
    </source>
</evidence>
<reference evidence="9" key="1">
    <citation type="submission" date="2021-11" db="EMBL/GenBank/DDBJ databases">
        <authorList>
            <person name="Schell T."/>
        </authorList>
    </citation>
    <scope>NUCLEOTIDE SEQUENCE</scope>
    <source>
        <strain evidence="9">M5</strain>
    </source>
</reference>
<name>A0A8J2WT85_9CRUS</name>
<evidence type="ECO:0000313" key="10">
    <source>
        <dbReference type="Proteomes" id="UP000789390"/>
    </source>
</evidence>
<comment type="similarity">
    <text evidence="2">Belongs to the COG1 family.</text>
</comment>
<comment type="caution">
    <text evidence="9">The sequence shown here is derived from an EMBL/GenBank/DDBJ whole genome shotgun (WGS) entry which is preliminary data.</text>
</comment>
<dbReference type="PANTHER" id="PTHR31658:SF0">
    <property type="entry name" value="CONSERVED OLIGOMERIC GOLGI COMPLEX SUBUNIT 1"/>
    <property type="match status" value="1"/>
</dbReference>
<dbReference type="GO" id="GO:0015031">
    <property type="term" value="P:protein transport"/>
    <property type="evidence" value="ECO:0007669"/>
    <property type="project" value="UniProtKB-KW"/>
</dbReference>
<accession>A0A8J2WT85</accession>
<gene>
    <name evidence="9" type="ORF">DGAL_LOCUS14160</name>
</gene>
<keyword evidence="4" id="KW-0813">Transport</keyword>
<dbReference type="AlphaFoldDB" id="A0A8J2WT85"/>